<sequence>MVFDGREGPHFISPHNDPLVVEMKVASAVVRRILIDNRCSVDIISWDCLKKLKHSGREIALWYTSFGAFGARAEPHRRSPALDKKPEALLIHMLSSTELNLPCPDAVSLEDIPLDEGRPDHMPHAPRPHHLHHQRHGLTIKGHGLLIITSIVFIGWGRHEIHQFRIPTLGLSLMVVLDALNVHLNVAFLAKARSSRIPKRILYGPHAFISGPTVALAALSFPIIVSASILTKRRLYLAANSSKLWHSVWRSPICPRRRALELWRSQIYISKAEIDSVDLIAFNAWAKACKRHDMIS</sequence>
<comment type="caution">
    <text evidence="2">The sequence shown here is derived from an EMBL/GenBank/DDBJ whole genome shotgun (WGS) entry which is preliminary data.</text>
</comment>
<accession>A0A9Q1K5D3</accession>
<dbReference type="EMBL" id="JAKOGI010000322">
    <property type="protein sequence ID" value="KAJ8436957.1"/>
    <property type="molecule type" value="Genomic_DNA"/>
</dbReference>
<keyword evidence="1" id="KW-0472">Membrane</keyword>
<dbReference type="AlphaFoldDB" id="A0A9Q1K5D3"/>
<keyword evidence="1" id="KW-0812">Transmembrane</keyword>
<protein>
    <submittedName>
        <fullName evidence="2">Uncharacterized protein</fullName>
    </submittedName>
</protein>
<keyword evidence="3" id="KW-1185">Reference proteome</keyword>
<proteinExistence type="predicted"/>
<evidence type="ECO:0000256" key="1">
    <source>
        <dbReference type="SAM" id="Phobius"/>
    </source>
</evidence>
<evidence type="ECO:0000313" key="2">
    <source>
        <dbReference type="EMBL" id="KAJ8436957.1"/>
    </source>
</evidence>
<gene>
    <name evidence="2" type="ORF">Cgig2_018904</name>
</gene>
<evidence type="ECO:0000313" key="3">
    <source>
        <dbReference type="Proteomes" id="UP001153076"/>
    </source>
</evidence>
<name>A0A9Q1K5D3_9CARY</name>
<feature type="transmembrane region" description="Helical" evidence="1">
    <location>
        <begin position="202"/>
        <end position="225"/>
    </location>
</feature>
<organism evidence="2 3">
    <name type="scientific">Carnegiea gigantea</name>
    <dbReference type="NCBI Taxonomy" id="171969"/>
    <lineage>
        <taxon>Eukaryota</taxon>
        <taxon>Viridiplantae</taxon>
        <taxon>Streptophyta</taxon>
        <taxon>Embryophyta</taxon>
        <taxon>Tracheophyta</taxon>
        <taxon>Spermatophyta</taxon>
        <taxon>Magnoliopsida</taxon>
        <taxon>eudicotyledons</taxon>
        <taxon>Gunneridae</taxon>
        <taxon>Pentapetalae</taxon>
        <taxon>Caryophyllales</taxon>
        <taxon>Cactineae</taxon>
        <taxon>Cactaceae</taxon>
        <taxon>Cactoideae</taxon>
        <taxon>Echinocereeae</taxon>
        <taxon>Carnegiea</taxon>
    </lineage>
</organism>
<reference evidence="2" key="1">
    <citation type="submission" date="2022-04" db="EMBL/GenBank/DDBJ databases">
        <title>Carnegiea gigantea Genome sequencing and assembly v2.</title>
        <authorList>
            <person name="Copetti D."/>
            <person name="Sanderson M.J."/>
            <person name="Burquez A."/>
            <person name="Wojciechowski M.F."/>
        </authorList>
    </citation>
    <scope>NUCLEOTIDE SEQUENCE</scope>
    <source>
        <strain evidence="2">SGP5-SGP5p</strain>
        <tissue evidence="2">Aerial part</tissue>
    </source>
</reference>
<keyword evidence="1" id="KW-1133">Transmembrane helix</keyword>
<dbReference type="Proteomes" id="UP001153076">
    <property type="component" value="Unassembled WGS sequence"/>
</dbReference>